<dbReference type="Pfam" id="PF11796">
    <property type="entry name" value="DUF3323"/>
    <property type="match status" value="1"/>
</dbReference>
<dbReference type="RefSeq" id="WP_283926612.1">
    <property type="nucleotide sequence ID" value="NZ_CP126084.1"/>
</dbReference>
<feature type="compositionally biased region" description="Basic and acidic residues" evidence="1">
    <location>
        <begin position="1"/>
        <end position="20"/>
    </location>
</feature>
<sequence>MIKDSHFAYEDPSDRDKQPDCSEQVACTKKARDYFSDPGFKRMLEVVWKRYAGLEKVGGHATVQRASEEECEAINSFFGWYKRPGEDIRIPLVKFEQELLGSAFPFTIVELYEVLTGEPLLTKSDRQQLAMQDWQELFITVEAQAMKEGIQFQSTITDWLAGLRDGRIFGYRTLRELWRDSPESASRELTHAALAWNLLLTGNTSLDSDGSEAKVSSIRLPVLAALATGNPHALDRNVPAGRLLFQALRLAGWGKVLVGTEPDSLDLANWPDSVDPADSAESDKVPDFPSGIDSLEARGIYRSAGIMDDDISSLVHIYCPWDGNTEPYVLTLRQIEAGRTLPPVCDIYMVENPAVFSTLVDITETSELARNINRTEKVAEQGDPFRASGPLLLCTSGPASAAALRLIDRYLQESLLSNYLYYSGDFDIKGIEFGNVLAYRYGNRFKSWRFGEDSYLMGCTINFPNEVVFSNEERFRLSRMGAAWDNSLCVRMSDKGRKLFQEQLIDLLSGDWKRAVLGGEMDY</sequence>
<evidence type="ECO:0000259" key="3">
    <source>
        <dbReference type="Pfam" id="PF11796"/>
    </source>
</evidence>
<feature type="region of interest" description="Disordered" evidence="1">
    <location>
        <begin position="1"/>
        <end position="22"/>
    </location>
</feature>
<evidence type="ECO:0000256" key="1">
    <source>
        <dbReference type="SAM" id="MobiDB-lite"/>
    </source>
</evidence>
<protein>
    <submittedName>
        <fullName evidence="4">TIGR02679 domain-containing protein</fullName>
    </submittedName>
</protein>
<feature type="domain" description="Conserved hypothetical protein CHP02679 N terminus" evidence="3">
    <location>
        <begin position="58"/>
        <end position="318"/>
    </location>
</feature>
<organism evidence="4 5">
    <name type="scientific">Paenibacillus woosongensis</name>
    <dbReference type="NCBI Taxonomy" id="307580"/>
    <lineage>
        <taxon>Bacteria</taxon>
        <taxon>Bacillati</taxon>
        <taxon>Bacillota</taxon>
        <taxon>Bacilli</taxon>
        <taxon>Bacillales</taxon>
        <taxon>Paenibacillaceae</taxon>
        <taxon>Paenibacillus</taxon>
    </lineage>
</organism>
<evidence type="ECO:0000259" key="2">
    <source>
        <dbReference type="Pfam" id="PF09664"/>
    </source>
</evidence>
<dbReference type="Proteomes" id="UP001177943">
    <property type="component" value="Chromosome"/>
</dbReference>
<dbReference type="InterPro" id="IPR024466">
    <property type="entry name" value="CHP02679_N"/>
</dbReference>
<proteinExistence type="predicted"/>
<name>A0AA95KTY7_9BACL</name>
<dbReference type="Pfam" id="PF09664">
    <property type="entry name" value="DUF2399"/>
    <property type="match status" value="1"/>
</dbReference>
<dbReference type="KEGG" id="pwn:QNH46_01545"/>
<reference evidence="4" key="1">
    <citation type="submission" date="2023-05" db="EMBL/GenBank/DDBJ databases">
        <title>Comparative genomics of Bacillaceae isolates and their secondary metabolite potential.</title>
        <authorList>
            <person name="Song L."/>
            <person name="Nielsen L.J."/>
            <person name="Mohite O."/>
            <person name="Xu X."/>
            <person name="Weber T."/>
            <person name="Kovacs A.T."/>
        </authorList>
    </citation>
    <scope>NUCLEOTIDE SEQUENCE</scope>
    <source>
        <strain evidence="4">B2_4</strain>
    </source>
</reference>
<dbReference type="AlphaFoldDB" id="A0AA95KTY7"/>
<gene>
    <name evidence="4" type="ORF">QNH46_01545</name>
</gene>
<dbReference type="EMBL" id="CP126084">
    <property type="protein sequence ID" value="WHX49403.1"/>
    <property type="molecule type" value="Genomic_DNA"/>
</dbReference>
<evidence type="ECO:0000313" key="5">
    <source>
        <dbReference type="Proteomes" id="UP001177943"/>
    </source>
</evidence>
<dbReference type="InterPro" id="IPR024465">
    <property type="entry name" value="DUF2399"/>
</dbReference>
<feature type="domain" description="DUF2399" evidence="2">
    <location>
        <begin position="329"/>
        <end position="511"/>
    </location>
</feature>
<accession>A0AA95KTY7</accession>
<evidence type="ECO:0000313" key="4">
    <source>
        <dbReference type="EMBL" id="WHX49403.1"/>
    </source>
</evidence>